<keyword evidence="6 7" id="KW-0472">Membrane</keyword>
<keyword evidence="4 7" id="KW-0812">Transmembrane</keyword>
<evidence type="ECO:0000313" key="8">
    <source>
        <dbReference type="EMBL" id="OBU62787.1"/>
    </source>
</evidence>
<feature type="transmembrane region" description="Helical" evidence="7">
    <location>
        <begin position="392"/>
        <end position="410"/>
    </location>
</feature>
<dbReference type="Proteomes" id="UP000092125">
    <property type="component" value="Unassembled WGS sequence"/>
</dbReference>
<evidence type="ECO:0000256" key="1">
    <source>
        <dbReference type="ARBA" id="ARBA00004651"/>
    </source>
</evidence>
<feature type="transmembrane region" description="Helical" evidence="7">
    <location>
        <begin position="447"/>
        <end position="466"/>
    </location>
</feature>
<evidence type="ECO:0000256" key="5">
    <source>
        <dbReference type="ARBA" id="ARBA00022989"/>
    </source>
</evidence>
<dbReference type="AlphaFoldDB" id="A0AAP7L1V3"/>
<comment type="similarity">
    <text evidence="2">Belongs to the polysaccharide synthase family.</text>
</comment>
<dbReference type="GO" id="GO:0005886">
    <property type="term" value="C:plasma membrane"/>
    <property type="evidence" value="ECO:0007669"/>
    <property type="project" value="UniProtKB-SubCell"/>
</dbReference>
<evidence type="ECO:0008006" key="10">
    <source>
        <dbReference type="Google" id="ProtNLM"/>
    </source>
</evidence>
<dbReference type="PANTHER" id="PTHR30250:SF10">
    <property type="entry name" value="LIPOPOLYSACCHARIDE BIOSYNTHESIS PROTEIN WZXC"/>
    <property type="match status" value="1"/>
</dbReference>
<proteinExistence type="inferred from homology"/>
<dbReference type="PANTHER" id="PTHR30250">
    <property type="entry name" value="PST FAMILY PREDICTED COLANIC ACID TRANSPORTER"/>
    <property type="match status" value="1"/>
</dbReference>
<comment type="caution">
    <text evidence="8">The sequence shown here is derived from an EMBL/GenBank/DDBJ whole genome shotgun (WGS) entry which is preliminary data.</text>
</comment>
<evidence type="ECO:0000256" key="2">
    <source>
        <dbReference type="ARBA" id="ARBA00007430"/>
    </source>
</evidence>
<feature type="transmembrane region" description="Helical" evidence="7">
    <location>
        <begin position="321"/>
        <end position="338"/>
    </location>
</feature>
<organism evidence="8 9">
    <name type="scientific">Stenotrophomonas maltophilia</name>
    <name type="common">Pseudomonas maltophilia</name>
    <name type="synonym">Xanthomonas maltophilia</name>
    <dbReference type="NCBI Taxonomy" id="40324"/>
    <lineage>
        <taxon>Bacteria</taxon>
        <taxon>Pseudomonadati</taxon>
        <taxon>Pseudomonadota</taxon>
        <taxon>Gammaproteobacteria</taxon>
        <taxon>Lysobacterales</taxon>
        <taxon>Lysobacteraceae</taxon>
        <taxon>Stenotrophomonas</taxon>
        <taxon>Stenotrophomonas maltophilia group</taxon>
    </lineage>
</organism>
<keyword evidence="5 7" id="KW-1133">Transmembrane helix</keyword>
<protein>
    <recommendedName>
        <fullName evidence="10">Polysaccharide biosynthesis protein</fullName>
    </recommendedName>
</protein>
<feature type="transmembrane region" description="Helical" evidence="7">
    <location>
        <begin position="255"/>
        <end position="274"/>
    </location>
</feature>
<evidence type="ECO:0000256" key="3">
    <source>
        <dbReference type="ARBA" id="ARBA00022475"/>
    </source>
</evidence>
<evidence type="ECO:0000256" key="7">
    <source>
        <dbReference type="SAM" id="Phobius"/>
    </source>
</evidence>
<feature type="transmembrane region" description="Helical" evidence="7">
    <location>
        <begin position="358"/>
        <end position="380"/>
    </location>
</feature>
<feature type="transmembrane region" description="Helical" evidence="7">
    <location>
        <begin position="80"/>
        <end position="99"/>
    </location>
</feature>
<dbReference type="Pfam" id="PF13440">
    <property type="entry name" value="Polysacc_synt_3"/>
    <property type="match status" value="1"/>
</dbReference>
<feature type="transmembrane region" description="Helical" evidence="7">
    <location>
        <begin position="41"/>
        <end position="60"/>
    </location>
</feature>
<evidence type="ECO:0000256" key="4">
    <source>
        <dbReference type="ARBA" id="ARBA00022692"/>
    </source>
</evidence>
<gene>
    <name evidence="8" type="ORF">A9K56_03830</name>
</gene>
<keyword evidence="3" id="KW-1003">Cell membrane</keyword>
<dbReference type="InterPro" id="IPR050833">
    <property type="entry name" value="Poly_Biosynth_Transport"/>
</dbReference>
<name>A0AAP7L1V3_STEMA</name>
<feature type="transmembrane region" description="Helical" evidence="7">
    <location>
        <begin position="422"/>
        <end position="441"/>
    </location>
</feature>
<comment type="subcellular location">
    <subcellularLocation>
        <location evidence="1">Cell membrane</location>
        <topology evidence="1">Multi-pass membrane protein</topology>
    </subcellularLocation>
</comment>
<feature type="transmembrane region" description="Helical" evidence="7">
    <location>
        <begin position="294"/>
        <end position="315"/>
    </location>
</feature>
<sequence>MNLSQVGKKGFAHLLVIVLTSRASAFIAQWVMGIFLFPEDFGLIAIISIVYLLASGFKEVGLYQILQEHRDDFESQAPSLTASAQILNLSGVALLLVAAPIMAEHYHDPRLLWITVVLALTMPFNIAALPYKARSAIAFNFKRISRVESVSALASNLSMAGLAAAGAGIYSFVASQVILALVTFLMYRWGQPRIASPLWPGASRLRAFFKRCKWLIVSSYLNNVATRGEYLVLSLILSKAALGLFYFSYQLMAAAVQLIGMALNHLLLPLFSAIRNDAARVRSGLHKAGHALSLMSGALCLSLLVWFPFVIRHVWSGKWDAAISLTLIVTAAVPPRLLSSPLGSSALEAMARYRERGILSLVDALTLIVFVWIGGQFFGVEGACVAMAAQRLSAGMLFYFAAASACGLRTRMAFYQLMKNQAPYLACVAALSGYVFLIIGYNGFIHLGFVHTLAVYAALMVAYVVMNHKRIAEYVLER</sequence>
<reference evidence="8 9" key="1">
    <citation type="submission" date="2016-05" db="EMBL/GenBank/DDBJ databases">
        <title>Draft Genome Sequences of Stenotrophomonas maltophilia Strains Sm32COP, Sm41DVV, Sm46PAILV, SmF3, SmF22, SmSOFb1 and SmCVFa1, Isolated from Different Manures, in France.</title>
        <authorList>
            <person name="Nazaret S."/>
            <person name="Bodilis J."/>
        </authorList>
    </citation>
    <scope>NUCLEOTIDE SEQUENCE [LARGE SCALE GENOMIC DNA]</scope>
    <source>
        <strain evidence="8 9">Sm41DVV</strain>
    </source>
</reference>
<dbReference type="EMBL" id="LYVI01000002">
    <property type="protein sequence ID" value="OBU62787.1"/>
    <property type="molecule type" value="Genomic_DNA"/>
</dbReference>
<accession>A0AAP7L1V3</accession>
<evidence type="ECO:0000313" key="9">
    <source>
        <dbReference type="Proteomes" id="UP000092125"/>
    </source>
</evidence>
<feature type="transmembrane region" description="Helical" evidence="7">
    <location>
        <begin position="111"/>
        <end position="131"/>
    </location>
</feature>
<evidence type="ECO:0000256" key="6">
    <source>
        <dbReference type="ARBA" id="ARBA00023136"/>
    </source>
</evidence>
<dbReference type="RefSeq" id="WP_065181481.1">
    <property type="nucleotide sequence ID" value="NZ_CAXOQU010000003.1"/>
</dbReference>
<feature type="transmembrane region" description="Helical" evidence="7">
    <location>
        <begin position="169"/>
        <end position="187"/>
    </location>
</feature>